<dbReference type="SUPFAM" id="SSF46785">
    <property type="entry name" value="Winged helix' DNA-binding domain"/>
    <property type="match status" value="1"/>
</dbReference>
<reference evidence="2" key="1">
    <citation type="journal article" date="2019" name="Int. J. Syst. Evol. Microbiol.">
        <title>The Global Catalogue of Microorganisms (GCM) 10K type strain sequencing project: providing services to taxonomists for standard genome sequencing and annotation.</title>
        <authorList>
            <consortium name="The Broad Institute Genomics Platform"/>
            <consortium name="The Broad Institute Genome Sequencing Center for Infectious Disease"/>
            <person name="Wu L."/>
            <person name="Ma J."/>
        </authorList>
    </citation>
    <scope>NUCLEOTIDE SEQUENCE [LARGE SCALE GENOMIC DNA]</scope>
    <source>
        <strain evidence="2">JCM 16548</strain>
    </source>
</reference>
<keyword evidence="2" id="KW-1185">Reference proteome</keyword>
<dbReference type="InterPro" id="IPR036390">
    <property type="entry name" value="WH_DNA-bd_sf"/>
</dbReference>
<evidence type="ECO:0008006" key="3">
    <source>
        <dbReference type="Google" id="ProtNLM"/>
    </source>
</evidence>
<dbReference type="Proteomes" id="UP001500051">
    <property type="component" value="Unassembled WGS sequence"/>
</dbReference>
<dbReference type="RefSeq" id="WP_344811372.1">
    <property type="nucleotide sequence ID" value="NZ_BAAAYX010000003.1"/>
</dbReference>
<dbReference type="PROSITE" id="PS51197">
    <property type="entry name" value="HTH_RRF2_2"/>
    <property type="match status" value="1"/>
</dbReference>
<accession>A0ABP7CZL0</accession>
<proteinExistence type="predicted"/>
<dbReference type="PANTHER" id="PTHR33221:SF15">
    <property type="entry name" value="HTH-TYPE TRANSCRIPTIONAL REGULATOR YWGB-RELATED"/>
    <property type="match status" value="1"/>
</dbReference>
<dbReference type="InterPro" id="IPR000944">
    <property type="entry name" value="Tscrpt_reg_Rrf2"/>
</dbReference>
<protein>
    <recommendedName>
        <fullName evidence="3">Rrf2 family transcriptional regulator</fullName>
    </recommendedName>
</protein>
<evidence type="ECO:0000313" key="2">
    <source>
        <dbReference type="Proteomes" id="UP001500051"/>
    </source>
</evidence>
<dbReference type="EMBL" id="BAAAYX010000003">
    <property type="protein sequence ID" value="GAA3697396.1"/>
    <property type="molecule type" value="Genomic_DNA"/>
</dbReference>
<dbReference type="Gene3D" id="1.10.10.10">
    <property type="entry name" value="Winged helix-like DNA-binding domain superfamily/Winged helix DNA-binding domain"/>
    <property type="match status" value="1"/>
</dbReference>
<name>A0ABP7CZL0_9ACTN</name>
<sequence length="135" mass="14745">MMHRVARVDHAISAALVLPEPGERPVPGAALADELGLSYPYLMTIIDPLKRAGLARVRRGPQGGLSLARRPDEITLADVIWAVDAPLPIDQAFPASRNREAERLPRLWAIAHEAVFAVFAQVALAEMRRPDDQVG</sequence>
<comment type="caution">
    <text evidence="1">The sequence shown here is derived from an EMBL/GenBank/DDBJ whole genome shotgun (WGS) entry which is preliminary data.</text>
</comment>
<dbReference type="InterPro" id="IPR036388">
    <property type="entry name" value="WH-like_DNA-bd_sf"/>
</dbReference>
<gene>
    <name evidence="1" type="ORF">GCM10022204_11760</name>
</gene>
<evidence type="ECO:0000313" key="1">
    <source>
        <dbReference type="EMBL" id="GAA3697396.1"/>
    </source>
</evidence>
<organism evidence="1 2">
    <name type="scientific">Microlunatus aurantiacus</name>
    <dbReference type="NCBI Taxonomy" id="446786"/>
    <lineage>
        <taxon>Bacteria</taxon>
        <taxon>Bacillati</taxon>
        <taxon>Actinomycetota</taxon>
        <taxon>Actinomycetes</taxon>
        <taxon>Propionibacteriales</taxon>
        <taxon>Propionibacteriaceae</taxon>
        <taxon>Microlunatus</taxon>
    </lineage>
</organism>
<dbReference type="PANTHER" id="PTHR33221">
    <property type="entry name" value="WINGED HELIX-TURN-HELIX TRANSCRIPTIONAL REGULATOR, RRF2 FAMILY"/>
    <property type="match status" value="1"/>
</dbReference>
<dbReference type="Pfam" id="PF02082">
    <property type="entry name" value="Rrf2"/>
    <property type="match status" value="1"/>
</dbReference>